<dbReference type="Gene3D" id="3.40.630.30">
    <property type="match status" value="1"/>
</dbReference>
<proteinExistence type="predicted"/>
<evidence type="ECO:0000313" key="7">
    <source>
        <dbReference type="Proteomes" id="UP000095765"/>
    </source>
</evidence>
<dbReference type="GeneID" id="72463589"/>
<dbReference type="CDD" id="cd04301">
    <property type="entry name" value="NAT_SF"/>
    <property type="match status" value="1"/>
</dbReference>
<evidence type="ECO:0000313" key="8">
    <source>
        <dbReference type="Proteomes" id="UP000196386"/>
    </source>
</evidence>
<keyword evidence="2 4" id="KW-0012">Acyltransferase</keyword>
<dbReference type="Pfam" id="PF13508">
    <property type="entry name" value="Acetyltransf_7"/>
    <property type="match status" value="1"/>
</dbReference>
<evidence type="ECO:0000313" key="5">
    <source>
        <dbReference type="EMBL" id="OUP69803.1"/>
    </source>
</evidence>
<reference evidence="6 9" key="4">
    <citation type="submission" date="2018-08" db="EMBL/GenBank/DDBJ databases">
        <title>A genome reference for cultivated species of the human gut microbiota.</title>
        <authorList>
            <person name="Zou Y."/>
            <person name="Xue W."/>
            <person name="Luo G."/>
        </authorList>
    </citation>
    <scope>NUCLEOTIDE SEQUENCE [LARGE SCALE GENOMIC DNA]</scope>
    <source>
        <strain evidence="6 9">TF05-12AC</strain>
    </source>
</reference>
<dbReference type="Proteomes" id="UP000095765">
    <property type="component" value="Unassembled WGS sequence"/>
</dbReference>
<evidence type="ECO:0000259" key="3">
    <source>
        <dbReference type="PROSITE" id="PS51186"/>
    </source>
</evidence>
<protein>
    <submittedName>
        <fullName evidence="5">GNAT family N-acetyltransferase</fullName>
    </submittedName>
    <submittedName>
        <fullName evidence="4">Uncharacterized N-acetyltransferase YjaB</fullName>
        <ecNumber evidence="4">2.3.1.-</ecNumber>
    </submittedName>
</protein>
<dbReference type="InterPro" id="IPR016181">
    <property type="entry name" value="Acyl_CoA_acyltransferase"/>
</dbReference>
<evidence type="ECO:0000313" key="4">
    <source>
        <dbReference type="EMBL" id="CUQ07877.1"/>
    </source>
</evidence>
<evidence type="ECO:0000313" key="9">
    <source>
        <dbReference type="Proteomes" id="UP000260828"/>
    </source>
</evidence>
<evidence type="ECO:0000313" key="6">
    <source>
        <dbReference type="EMBL" id="RGE66369.1"/>
    </source>
</evidence>
<dbReference type="EMBL" id="NFKP01000007">
    <property type="protein sequence ID" value="OUP69803.1"/>
    <property type="molecule type" value="Genomic_DNA"/>
</dbReference>
<gene>
    <name evidence="4" type="primary">yjaB_2</name>
    <name evidence="5" type="ORF">B5F11_07395</name>
    <name evidence="6" type="ORF">DXC40_13895</name>
    <name evidence="4" type="ORF">ERS852551_03030</name>
</gene>
<dbReference type="EMBL" id="CZBE01000024">
    <property type="protein sequence ID" value="CUQ07877.1"/>
    <property type="molecule type" value="Genomic_DNA"/>
</dbReference>
<reference evidence="8" key="2">
    <citation type="submission" date="2017-04" db="EMBL/GenBank/DDBJ databases">
        <title>Function of individual gut microbiota members based on whole genome sequencing of pure cultures obtained from chicken caecum.</title>
        <authorList>
            <person name="Medvecky M."/>
            <person name="Cejkova D."/>
            <person name="Polansky O."/>
            <person name="Karasova D."/>
            <person name="Kubasova T."/>
            <person name="Cizek A."/>
            <person name="Rychlik I."/>
        </authorList>
    </citation>
    <scope>NUCLEOTIDE SEQUENCE [LARGE SCALE GENOMIC DNA]</scope>
    <source>
        <strain evidence="8">An175</strain>
    </source>
</reference>
<dbReference type="OrthoDB" id="88131at2"/>
<organism evidence="4 7">
    <name type="scientific">Anaerotruncus colihominis</name>
    <dbReference type="NCBI Taxonomy" id="169435"/>
    <lineage>
        <taxon>Bacteria</taxon>
        <taxon>Bacillati</taxon>
        <taxon>Bacillota</taxon>
        <taxon>Clostridia</taxon>
        <taxon>Eubacteriales</taxon>
        <taxon>Oscillospiraceae</taxon>
        <taxon>Anaerotruncus</taxon>
    </lineage>
</organism>
<dbReference type="EC" id="2.3.1.-" evidence="4"/>
<dbReference type="Proteomes" id="UP000196386">
    <property type="component" value="Unassembled WGS sequence"/>
</dbReference>
<evidence type="ECO:0000256" key="2">
    <source>
        <dbReference type="ARBA" id="ARBA00023315"/>
    </source>
</evidence>
<reference evidence="4 7" key="1">
    <citation type="submission" date="2015-09" db="EMBL/GenBank/DDBJ databases">
        <authorList>
            <consortium name="Pathogen Informatics"/>
        </authorList>
    </citation>
    <scope>NUCLEOTIDE SEQUENCE [LARGE SCALE GENOMIC DNA]</scope>
    <source>
        <strain evidence="4 7">2789STDY5834939</strain>
    </source>
</reference>
<dbReference type="SUPFAM" id="SSF55729">
    <property type="entry name" value="Acyl-CoA N-acyltransferases (Nat)"/>
    <property type="match status" value="1"/>
</dbReference>
<dbReference type="Proteomes" id="UP000260828">
    <property type="component" value="Unassembled WGS sequence"/>
</dbReference>
<dbReference type="GO" id="GO:0016747">
    <property type="term" value="F:acyltransferase activity, transferring groups other than amino-acyl groups"/>
    <property type="evidence" value="ECO:0007669"/>
    <property type="project" value="InterPro"/>
</dbReference>
<dbReference type="InterPro" id="IPR000182">
    <property type="entry name" value="GNAT_dom"/>
</dbReference>
<dbReference type="PANTHER" id="PTHR43800:SF1">
    <property type="entry name" value="PEPTIDYL-LYSINE N-ACETYLTRANSFERASE YJAB"/>
    <property type="match status" value="1"/>
</dbReference>
<name>A0A174TI60_9FIRM</name>
<feature type="domain" description="N-acetyltransferase" evidence="3">
    <location>
        <begin position="4"/>
        <end position="149"/>
    </location>
</feature>
<sequence length="153" mass="17400">MKLIEVKERTPLLIEQLTKVWESSVKATHLFLSGCEIEKIKKFVPQALKGIDCLIVAESESKGPVAFMGVEEQTLEMLFIASEARGKGLGKKLIRYGIENHSVHRLAVNEQNPLAIGFYEHMGFRVYKRTDHDEQGNPYPLLYMKLDGESSHR</sequence>
<accession>A0A174TI60</accession>
<keyword evidence="1 4" id="KW-0808">Transferase</keyword>
<dbReference type="PROSITE" id="PS51186">
    <property type="entry name" value="GNAT"/>
    <property type="match status" value="1"/>
</dbReference>
<dbReference type="PANTHER" id="PTHR43800">
    <property type="entry name" value="PEPTIDYL-LYSINE N-ACETYLTRANSFERASE YJAB"/>
    <property type="match status" value="1"/>
</dbReference>
<dbReference type="AlphaFoldDB" id="A0A174TI60"/>
<dbReference type="RefSeq" id="WP_006875510.1">
    <property type="nucleotide sequence ID" value="NZ_CABIWA010000015.1"/>
</dbReference>
<reference evidence="5" key="3">
    <citation type="journal article" date="2018" name="BMC Genomics">
        <title>Whole genome sequencing and function prediction of 133 gut anaerobes isolated from chicken caecum in pure cultures.</title>
        <authorList>
            <person name="Medvecky M."/>
            <person name="Cejkova D."/>
            <person name="Polansky O."/>
            <person name="Karasova D."/>
            <person name="Kubasova T."/>
            <person name="Cizek A."/>
            <person name="Rychlik I."/>
        </authorList>
    </citation>
    <scope>NUCLEOTIDE SEQUENCE</scope>
    <source>
        <strain evidence="5">An175</strain>
    </source>
</reference>
<dbReference type="EMBL" id="QVME01000008">
    <property type="protein sequence ID" value="RGE66369.1"/>
    <property type="molecule type" value="Genomic_DNA"/>
</dbReference>
<evidence type="ECO:0000256" key="1">
    <source>
        <dbReference type="ARBA" id="ARBA00022679"/>
    </source>
</evidence>